<evidence type="ECO:0000313" key="2">
    <source>
        <dbReference type="EMBL" id="MBC8590618.1"/>
    </source>
</evidence>
<comment type="caution">
    <text evidence="2">The sequence shown here is derived from an EMBL/GenBank/DDBJ whole genome shotgun (WGS) entry which is preliminary data.</text>
</comment>
<organism evidence="2 3">
    <name type="scientific">Wansuia hejianensis</name>
    <dbReference type="NCBI Taxonomy" id="2763667"/>
    <lineage>
        <taxon>Bacteria</taxon>
        <taxon>Bacillati</taxon>
        <taxon>Bacillota</taxon>
        <taxon>Clostridia</taxon>
        <taxon>Lachnospirales</taxon>
        <taxon>Lachnospiraceae</taxon>
        <taxon>Wansuia</taxon>
    </lineage>
</organism>
<keyword evidence="1" id="KW-0175">Coiled coil</keyword>
<gene>
    <name evidence="2" type="ORF">H8689_05670</name>
</gene>
<protein>
    <submittedName>
        <fullName evidence="2">Uncharacterized protein</fullName>
    </submittedName>
</protein>
<sequence length="322" mass="37562">MNEYEEISKETRKKVSKLTLEQQKDLLDLFSEVIKELAKKAEKSKSKSLNERWTLDYIKELERVKKELTKELNKSTRGFITKAARVGTETEQQIMFKMFKYAGIDPGEHFTEMFSQVQDKVVKDIINGNLYKDNKTLSSRIWNYGQEFEKDIQYVINRAILEKKSAIELAKDLEKYIKDPAKRGSDWGKCYPHLRNKKVDYNAMRLARTSINHAYQNSSIQSSNMNPFTEGIKWHSAMIHGRTCELCIERAITDQFGLGIGIFPIDQVPLDHPNGLCTMIPYIPKPLDTVTDELRNWLDGENNSILDKWYNEYGDYFAFKKL</sequence>
<dbReference type="EMBL" id="JACRTK010000002">
    <property type="protein sequence ID" value="MBC8590618.1"/>
    <property type="molecule type" value="Genomic_DNA"/>
</dbReference>
<dbReference type="Proteomes" id="UP000601522">
    <property type="component" value="Unassembled WGS sequence"/>
</dbReference>
<evidence type="ECO:0000313" key="3">
    <source>
        <dbReference type="Proteomes" id="UP000601522"/>
    </source>
</evidence>
<reference evidence="2 3" key="1">
    <citation type="submission" date="2020-08" db="EMBL/GenBank/DDBJ databases">
        <title>Genome public.</title>
        <authorList>
            <person name="Liu C."/>
            <person name="Sun Q."/>
        </authorList>
    </citation>
    <scope>NUCLEOTIDE SEQUENCE [LARGE SCALE GENOMIC DNA]</scope>
    <source>
        <strain evidence="2 3">NSJ-26</strain>
    </source>
</reference>
<dbReference type="RefSeq" id="WP_249323455.1">
    <property type="nucleotide sequence ID" value="NZ_JACRTK010000002.1"/>
</dbReference>
<proteinExistence type="predicted"/>
<name>A0A926EYC0_9FIRM</name>
<keyword evidence="3" id="KW-1185">Reference proteome</keyword>
<feature type="coiled-coil region" evidence="1">
    <location>
        <begin position="1"/>
        <end position="78"/>
    </location>
</feature>
<evidence type="ECO:0000256" key="1">
    <source>
        <dbReference type="SAM" id="Coils"/>
    </source>
</evidence>
<accession>A0A926EYC0</accession>
<dbReference type="AlphaFoldDB" id="A0A926EYC0"/>